<evidence type="ECO:0000313" key="3">
    <source>
        <dbReference type="EMBL" id="TCP06702.1"/>
    </source>
</evidence>
<comment type="caution">
    <text evidence="2">The sequence shown here is derived from an EMBL/GenBank/DDBJ whole genome shotgun (WGS) entry which is preliminary data.</text>
</comment>
<dbReference type="EMBL" id="PSNY01000009">
    <property type="protein sequence ID" value="PPE69849.1"/>
    <property type="molecule type" value="Genomic_DNA"/>
</dbReference>
<reference evidence="2 4" key="1">
    <citation type="submission" date="2018-02" db="EMBL/GenBank/DDBJ databases">
        <title>Reclassifiation of [Polyangium] brachysporum DSM 7029 as Guopingzhaonella breviflexa gen. nov., sp. nov., a member of the family Comamonadaceae.</title>
        <authorList>
            <person name="Tang B."/>
        </authorList>
    </citation>
    <scope>NUCLEOTIDE SEQUENCE [LARGE SCALE GENOMIC DNA]</scope>
    <source>
        <strain evidence="2 4">DSM 15344</strain>
    </source>
</reference>
<dbReference type="Gene3D" id="3.40.30.10">
    <property type="entry name" value="Glutaredoxin"/>
    <property type="match status" value="1"/>
</dbReference>
<dbReference type="OrthoDB" id="8991911at2"/>
<protein>
    <submittedName>
        <fullName evidence="3">Glutaredoxin</fullName>
    </submittedName>
    <submittedName>
        <fullName evidence="2">NrdH-redoxin</fullName>
    </submittedName>
</protein>
<proteinExistence type="predicted"/>
<feature type="domain" description="Glutaredoxin" evidence="1">
    <location>
        <begin position="45"/>
        <end position="101"/>
    </location>
</feature>
<dbReference type="Proteomes" id="UP000239406">
    <property type="component" value="Unassembled WGS sequence"/>
</dbReference>
<dbReference type="SUPFAM" id="SSF52833">
    <property type="entry name" value="Thioredoxin-like"/>
    <property type="match status" value="1"/>
</dbReference>
<dbReference type="InterPro" id="IPR002109">
    <property type="entry name" value="Glutaredoxin"/>
</dbReference>
<evidence type="ECO:0000313" key="2">
    <source>
        <dbReference type="EMBL" id="PPE69849.1"/>
    </source>
</evidence>
<dbReference type="AlphaFoldDB" id="A0A2S5T4I9"/>
<evidence type="ECO:0000313" key="4">
    <source>
        <dbReference type="Proteomes" id="UP000239406"/>
    </source>
</evidence>
<sequence>MNARARRLAGLLVLGVAVLGLSQLAARWQAGRLGAQAARAQPGDIVMYTTTDCPYCAQARAWFGRHGVPYAECNTTVDAACRAVFQALASPGVPTLVVRGERQVGFQPERVVQALQR</sequence>
<evidence type="ECO:0000313" key="5">
    <source>
        <dbReference type="Proteomes" id="UP000294772"/>
    </source>
</evidence>
<dbReference type="RefSeq" id="WP_104357597.1">
    <property type="nucleotide sequence ID" value="NZ_CALFFA010000032.1"/>
</dbReference>
<accession>A0A2S5T4I9</accession>
<dbReference type="PROSITE" id="PS51354">
    <property type="entry name" value="GLUTAREDOXIN_2"/>
    <property type="match status" value="1"/>
</dbReference>
<organism evidence="2 4">
    <name type="scientific">Caldimonas thermodepolymerans</name>
    <dbReference type="NCBI Taxonomy" id="215580"/>
    <lineage>
        <taxon>Bacteria</taxon>
        <taxon>Pseudomonadati</taxon>
        <taxon>Pseudomonadota</taxon>
        <taxon>Betaproteobacteria</taxon>
        <taxon>Burkholderiales</taxon>
        <taxon>Sphaerotilaceae</taxon>
        <taxon>Caldimonas</taxon>
    </lineage>
</organism>
<dbReference type="InterPro" id="IPR036249">
    <property type="entry name" value="Thioredoxin-like_sf"/>
</dbReference>
<dbReference type="CDD" id="cd02976">
    <property type="entry name" value="NrdH"/>
    <property type="match status" value="1"/>
</dbReference>
<dbReference type="Pfam" id="PF00462">
    <property type="entry name" value="Glutaredoxin"/>
    <property type="match status" value="1"/>
</dbReference>
<keyword evidence="4" id="KW-1185">Reference proteome</keyword>
<name>A0A2S5T4I9_9BURK</name>
<reference evidence="3 5" key="2">
    <citation type="submission" date="2019-03" db="EMBL/GenBank/DDBJ databases">
        <title>Genomic Encyclopedia of Type Strains, Phase IV (KMG-IV): sequencing the most valuable type-strain genomes for metagenomic binning, comparative biology and taxonomic classification.</title>
        <authorList>
            <person name="Goeker M."/>
        </authorList>
    </citation>
    <scope>NUCLEOTIDE SEQUENCE [LARGE SCALE GENOMIC DNA]</scope>
    <source>
        <strain evidence="3 5">DSM 15264</strain>
    </source>
</reference>
<dbReference type="EMBL" id="SLXF01000006">
    <property type="protein sequence ID" value="TCP06702.1"/>
    <property type="molecule type" value="Genomic_DNA"/>
</dbReference>
<gene>
    <name evidence="2" type="ORF">C1702_10240</name>
    <name evidence="3" type="ORF">EV676_106186</name>
</gene>
<evidence type="ECO:0000259" key="1">
    <source>
        <dbReference type="Pfam" id="PF00462"/>
    </source>
</evidence>
<dbReference type="Proteomes" id="UP000294772">
    <property type="component" value="Unassembled WGS sequence"/>
</dbReference>